<dbReference type="NCBIfam" id="TIGR00239">
    <property type="entry name" value="2oxo_dh_E1"/>
    <property type="match status" value="1"/>
</dbReference>
<sequence>MVFGLGNVFEEITSNNYLGVLHVSNQGSNERFWEKFHGPNMGYVEEQYELYEQDPSAVDASLKELFDEHGAPEWMKEDPSAQSTGVSSSAEVDIAKVTSALKLVEAIRRHGHLRANIYAVGSDERPSTNLLDIETYGLTEKDLENIPANWVWPDSPLRLDNALQVVRTLKEKYAGTTSFEFGHVNNEEERKWLVEKVDTGSFHVSFSNEEKKQLLRRLAQVEGFENFLAKTFVAQKRFSIEGLDVMVPMLDHMIQSASTDKIKNIMMGMAHRGRLNVLAHTLGKPYDRIFSEFHHSPDKELIPSEGSTGINYGWTGDVKYHFGARREIGNGEQSATRVTLSHNPSHLEYVNPVVEGFTRAAQDDRSKAGYAEMDEDEAFGLLIHGDAAFIGEGVVAETLNMSDLPGYRTGGTIHIIANNLVGFTTNREKGRSTRYASDLAKGFEIPVVHVNADDPLACMSAMALAYEYRQTFHKDILIDLVGYRRFGHNEMDEPRATQPRLYSEIDDHPTVASIYEEQLRKESVVEDGTLKDMKDEIESELRDVYNNMSEHETTTPDVHERPSGVERTLDEIETAVDIDRLRSLNEGMLKRPEGFNGFKKLEKILQRRSKMLEDGQKVDWATAEALAFASILEEGRPIRITGQDTERGTFAHRHMVLHDVDTGETYCPLHGLEQANASFDIHNSPLSEAGVLGFEYGYSVQAPETLVLWEAQFGDFANAGQVIFDQFIAAGRAKWGEKSNMVFLLPHGYEGQGPEHSSARLERFLQLAAENNWTVGNVTSSAQYFHLLRRQAAISNEEEARPLVLMTPKSLLRNQRVAVEGSTFSEGKFQPIMRQPGLTKEDDKAREKVKTLLLGSGKIMVDIEDTVEKAEDHSFETIDAVRIEQIYPFPRQRLKDILETYPNLEELVWVQEEPQNMGSWYFVEGILHKLLTGSQIHRYVGRPHRASPSVGEPNIHKTEQNRIIHEALQMSKGGKSNEGN</sequence>
<dbReference type="PIRSF" id="PIRSF000157">
    <property type="entry name" value="Oxoglu_dh_E1"/>
    <property type="match status" value="1"/>
</dbReference>
<dbReference type="Pfam" id="PF16870">
    <property type="entry name" value="OxoGdeHyase_C"/>
    <property type="match status" value="1"/>
</dbReference>
<dbReference type="Pfam" id="PF00676">
    <property type="entry name" value="E1_dh"/>
    <property type="match status" value="1"/>
</dbReference>
<proteinExistence type="inferred from homology"/>
<dbReference type="Gene3D" id="1.10.287.1150">
    <property type="entry name" value="TPP helical domain"/>
    <property type="match status" value="1"/>
</dbReference>
<dbReference type="InterPro" id="IPR001017">
    <property type="entry name" value="DH_E1"/>
</dbReference>
<dbReference type="EC" id="1.2.4.2" evidence="6"/>
<name>A0A1I2QMX5_9BACI</name>
<reference evidence="9" key="1">
    <citation type="submission" date="2016-10" db="EMBL/GenBank/DDBJ databases">
        <authorList>
            <person name="Varghese N."/>
            <person name="Submissions S."/>
        </authorList>
    </citation>
    <scope>NUCLEOTIDE SEQUENCE [LARGE SCALE GENOMIC DNA]</scope>
    <source>
        <strain evidence="9">FP5</strain>
    </source>
</reference>
<dbReference type="InterPro" id="IPR023784">
    <property type="entry name" value="2oxoglutarate_DH_E1_bac"/>
</dbReference>
<protein>
    <recommendedName>
        <fullName evidence="6">2-oxoglutarate dehydrogenase E1 component</fullName>
        <ecNumber evidence="6">1.2.4.2</ecNumber>
    </recommendedName>
    <alternativeName>
        <fullName evidence="6">Alpha-ketoglutarate dehydrogenase</fullName>
    </alternativeName>
</protein>
<dbReference type="InterPro" id="IPR011603">
    <property type="entry name" value="2oxoglutarate_DH_E1"/>
</dbReference>
<dbReference type="Proteomes" id="UP000198897">
    <property type="component" value="Unassembled WGS sequence"/>
</dbReference>
<evidence type="ECO:0000313" key="9">
    <source>
        <dbReference type="Proteomes" id="UP000198897"/>
    </source>
</evidence>
<comment type="function">
    <text evidence="6">E1 component of the 2-oxoglutarate dehydrogenase (OGDH) complex which catalyzes the decarboxylation of 2-oxoglutarate, the first step in the conversion of 2-oxoglutarate to succinyl-CoA and CO(2).</text>
</comment>
<dbReference type="Pfam" id="PF02779">
    <property type="entry name" value="Transket_pyr"/>
    <property type="match status" value="1"/>
</dbReference>
<dbReference type="CDD" id="cd02016">
    <property type="entry name" value="TPP_E1_OGDC_like"/>
    <property type="match status" value="1"/>
</dbReference>
<dbReference type="NCBIfam" id="NF006914">
    <property type="entry name" value="PRK09404.1"/>
    <property type="match status" value="1"/>
</dbReference>
<evidence type="ECO:0000256" key="1">
    <source>
        <dbReference type="ARBA" id="ARBA00001964"/>
    </source>
</evidence>
<dbReference type="InterPro" id="IPR032106">
    <property type="entry name" value="2-oxogl_dehyd_N"/>
</dbReference>
<comment type="cofactor">
    <cofactor evidence="1 6">
        <name>thiamine diphosphate</name>
        <dbReference type="ChEBI" id="CHEBI:58937"/>
    </cofactor>
</comment>
<dbReference type="GO" id="GO:0006096">
    <property type="term" value="P:glycolytic process"/>
    <property type="evidence" value="ECO:0007669"/>
    <property type="project" value="UniProtKB-UniRule"/>
</dbReference>
<dbReference type="InterPro" id="IPR042179">
    <property type="entry name" value="KGD_C_sf"/>
</dbReference>
<comment type="subunit">
    <text evidence="6">Homodimer. Part of the 2-oxoglutarate dehydrogenase (OGDH) complex composed of E1 (2-oxoglutarate dehydrogenase), E2 (dihydrolipoamide succinyltransferase) and E3 (dihydrolipoamide dehydrogenase); the complex contains multiple copies of the three enzymatic components (E1, E2 and E3).</text>
</comment>
<dbReference type="EMBL" id="FOOG01000031">
    <property type="protein sequence ID" value="SFG27026.1"/>
    <property type="molecule type" value="Genomic_DNA"/>
</dbReference>
<dbReference type="Pfam" id="PF16078">
    <property type="entry name" value="2-oxogl_dehyd_N"/>
    <property type="match status" value="1"/>
</dbReference>
<evidence type="ECO:0000256" key="6">
    <source>
        <dbReference type="HAMAP-Rule" id="MF_01169"/>
    </source>
</evidence>
<dbReference type="GO" id="GO:0030976">
    <property type="term" value="F:thiamine pyrophosphate binding"/>
    <property type="evidence" value="ECO:0007669"/>
    <property type="project" value="UniProtKB-UniRule"/>
</dbReference>
<accession>A0A1I2QMX5</accession>
<evidence type="ECO:0000256" key="5">
    <source>
        <dbReference type="ARBA" id="ARBA00051911"/>
    </source>
</evidence>
<dbReference type="FunFam" id="3.40.50.970:FF:000036">
    <property type="entry name" value="2-oxoglutarate dehydrogenase E1 component"/>
    <property type="match status" value="1"/>
</dbReference>
<evidence type="ECO:0000256" key="3">
    <source>
        <dbReference type="ARBA" id="ARBA00023052"/>
    </source>
</evidence>
<keyword evidence="9" id="KW-1185">Reference proteome</keyword>
<comment type="catalytic activity">
    <reaction evidence="5 6">
        <text>N(6)-[(R)-lipoyl]-L-lysyl-[protein] + 2-oxoglutarate + H(+) = N(6)-[(R)-S(8)-succinyldihydrolipoyl]-L-lysyl-[protein] + CO2</text>
        <dbReference type="Rhea" id="RHEA:12188"/>
        <dbReference type="Rhea" id="RHEA-COMP:10474"/>
        <dbReference type="Rhea" id="RHEA-COMP:20092"/>
        <dbReference type="ChEBI" id="CHEBI:15378"/>
        <dbReference type="ChEBI" id="CHEBI:16526"/>
        <dbReference type="ChEBI" id="CHEBI:16810"/>
        <dbReference type="ChEBI" id="CHEBI:83099"/>
        <dbReference type="ChEBI" id="CHEBI:83120"/>
        <dbReference type="EC" id="1.2.4.2"/>
    </reaction>
</comment>
<evidence type="ECO:0000256" key="2">
    <source>
        <dbReference type="ARBA" id="ARBA00023002"/>
    </source>
</evidence>
<keyword evidence="3 6" id="KW-0786">Thiamine pyrophosphate</keyword>
<dbReference type="InterPro" id="IPR031717">
    <property type="entry name" value="ODO-1/KGD_C"/>
</dbReference>
<keyword evidence="2 6" id="KW-0560">Oxidoreductase</keyword>
<dbReference type="Gene3D" id="3.40.50.970">
    <property type="match status" value="1"/>
</dbReference>
<dbReference type="PANTHER" id="PTHR23152:SF4">
    <property type="entry name" value="2-OXOADIPATE DEHYDROGENASE COMPLEX COMPONENT E1"/>
    <property type="match status" value="1"/>
</dbReference>
<dbReference type="SUPFAM" id="SSF52518">
    <property type="entry name" value="Thiamin diphosphate-binding fold (THDP-binding)"/>
    <property type="match status" value="2"/>
</dbReference>
<dbReference type="Gene3D" id="3.40.50.11610">
    <property type="entry name" value="Multifunctional 2-oxoglutarate metabolism enzyme, C-terminal domain"/>
    <property type="match status" value="1"/>
</dbReference>
<dbReference type="InterPro" id="IPR005475">
    <property type="entry name" value="Transketolase-like_Pyr-bd"/>
</dbReference>
<organism evidence="8 9">
    <name type="scientific">Halobacillus alkaliphilus</name>
    <dbReference type="NCBI Taxonomy" id="396056"/>
    <lineage>
        <taxon>Bacteria</taxon>
        <taxon>Bacillati</taxon>
        <taxon>Bacillota</taxon>
        <taxon>Bacilli</taxon>
        <taxon>Bacillales</taxon>
        <taxon>Bacillaceae</taxon>
        <taxon>Halobacillus</taxon>
    </lineage>
</organism>
<comment type="similarity">
    <text evidence="6">Belongs to the alpha-ketoglutarate dehydrogenase family.</text>
</comment>
<dbReference type="AlphaFoldDB" id="A0A1I2QMX5"/>
<dbReference type="GO" id="GO:0005829">
    <property type="term" value="C:cytosol"/>
    <property type="evidence" value="ECO:0007669"/>
    <property type="project" value="TreeGrafter"/>
</dbReference>
<dbReference type="SMART" id="SM00861">
    <property type="entry name" value="Transket_pyr"/>
    <property type="match status" value="1"/>
</dbReference>
<feature type="domain" description="Transketolase-like pyrimidine-binding" evidence="7">
    <location>
        <begin position="618"/>
        <end position="814"/>
    </location>
</feature>
<dbReference type="GO" id="GO:0045252">
    <property type="term" value="C:oxoglutarate dehydrogenase complex"/>
    <property type="evidence" value="ECO:0007669"/>
    <property type="project" value="TreeGrafter"/>
</dbReference>
<evidence type="ECO:0000313" key="8">
    <source>
        <dbReference type="EMBL" id="SFG27026.1"/>
    </source>
</evidence>
<evidence type="ECO:0000259" key="7">
    <source>
        <dbReference type="SMART" id="SM00861"/>
    </source>
</evidence>
<dbReference type="InterPro" id="IPR029061">
    <property type="entry name" value="THDP-binding"/>
</dbReference>
<dbReference type="HAMAP" id="MF_01169">
    <property type="entry name" value="SucA_OdhA"/>
    <property type="match status" value="1"/>
</dbReference>
<evidence type="ECO:0000256" key="4">
    <source>
        <dbReference type="ARBA" id="ARBA00023152"/>
    </source>
</evidence>
<dbReference type="NCBIfam" id="NF008907">
    <property type="entry name" value="PRK12270.1"/>
    <property type="match status" value="1"/>
</dbReference>
<dbReference type="Gene3D" id="3.40.50.12470">
    <property type="match status" value="1"/>
</dbReference>
<dbReference type="GO" id="GO:0006099">
    <property type="term" value="P:tricarboxylic acid cycle"/>
    <property type="evidence" value="ECO:0007669"/>
    <property type="project" value="TreeGrafter"/>
</dbReference>
<dbReference type="GO" id="GO:0004591">
    <property type="term" value="F:oxoglutarate dehydrogenase (succinyl-transferring) activity"/>
    <property type="evidence" value="ECO:0007669"/>
    <property type="project" value="UniProtKB-UniRule"/>
</dbReference>
<keyword evidence="4 6" id="KW-0324">Glycolysis</keyword>
<dbReference type="PANTHER" id="PTHR23152">
    <property type="entry name" value="2-OXOGLUTARATE DEHYDROGENASE"/>
    <property type="match status" value="1"/>
</dbReference>
<gene>
    <name evidence="6" type="primary">odhA</name>
    <name evidence="8" type="ORF">SAMN05216353_13139</name>
</gene>